<accession>A0AAV3SZJ4</accession>
<protein>
    <submittedName>
        <fullName evidence="1">Pyridoxamine 5'-phosphate oxidase family protein</fullName>
    </submittedName>
</protein>
<organism evidence="1 2">
    <name type="scientific">Salarchaeum japonicum</name>
    <dbReference type="NCBI Taxonomy" id="555573"/>
    <lineage>
        <taxon>Archaea</taxon>
        <taxon>Methanobacteriati</taxon>
        <taxon>Methanobacteriota</taxon>
        <taxon>Stenosarchaea group</taxon>
        <taxon>Halobacteria</taxon>
        <taxon>Halobacteriales</taxon>
        <taxon>Halobacteriaceae</taxon>
    </lineage>
</organism>
<gene>
    <name evidence="1" type="ORF">GCM10009019_11010</name>
</gene>
<keyword evidence="2" id="KW-1185">Reference proteome</keyword>
<dbReference type="Proteomes" id="UP001500194">
    <property type="component" value="Unassembled WGS sequence"/>
</dbReference>
<evidence type="ECO:0000313" key="1">
    <source>
        <dbReference type="EMBL" id="GAA0650006.1"/>
    </source>
</evidence>
<sequence length="165" mass="17775">MPADRQHNAYPIGYHIARMGTAELDATAIDDVLTERGTGTLSLATDDDAYAVPQSFGYDGDALYFQLIYDEDSEKMARIEATDVASFTAYSEAPPRSVLARGPIEAVSGDGESAATAAIAENAWLPTVNVIPERGFDELDSAYYRLRPRKLTGRSFGVGFDAPTA</sequence>
<dbReference type="EMBL" id="BAAADU010000002">
    <property type="protein sequence ID" value="GAA0650006.1"/>
    <property type="molecule type" value="Genomic_DNA"/>
</dbReference>
<name>A0AAV3SZJ4_9EURY</name>
<dbReference type="Gene3D" id="2.30.110.10">
    <property type="entry name" value="Electron Transport, Fmn-binding Protein, Chain A"/>
    <property type="match status" value="1"/>
</dbReference>
<evidence type="ECO:0000313" key="2">
    <source>
        <dbReference type="Proteomes" id="UP001500194"/>
    </source>
</evidence>
<comment type="caution">
    <text evidence="1">The sequence shown here is derived from an EMBL/GenBank/DDBJ whole genome shotgun (WGS) entry which is preliminary data.</text>
</comment>
<dbReference type="InterPro" id="IPR024747">
    <property type="entry name" value="Pyridox_Oxase-rel"/>
</dbReference>
<dbReference type="SUPFAM" id="SSF50475">
    <property type="entry name" value="FMN-binding split barrel"/>
    <property type="match status" value="1"/>
</dbReference>
<reference evidence="1 2" key="1">
    <citation type="journal article" date="2019" name="Int. J. Syst. Evol. Microbiol.">
        <title>The Global Catalogue of Microorganisms (GCM) 10K type strain sequencing project: providing services to taxonomists for standard genome sequencing and annotation.</title>
        <authorList>
            <consortium name="The Broad Institute Genomics Platform"/>
            <consortium name="The Broad Institute Genome Sequencing Center for Infectious Disease"/>
            <person name="Wu L."/>
            <person name="Ma J."/>
        </authorList>
    </citation>
    <scope>NUCLEOTIDE SEQUENCE [LARGE SCALE GENOMIC DNA]</scope>
    <source>
        <strain evidence="1 2">JCM 16327</strain>
    </source>
</reference>
<dbReference type="InterPro" id="IPR012349">
    <property type="entry name" value="Split_barrel_FMN-bd"/>
</dbReference>
<proteinExistence type="predicted"/>
<dbReference type="AlphaFoldDB" id="A0AAV3SZJ4"/>
<dbReference type="Pfam" id="PF12900">
    <property type="entry name" value="Pyridox_ox_2"/>
    <property type="match status" value="1"/>
</dbReference>